<dbReference type="Pfam" id="PF00550">
    <property type="entry name" value="PP-binding"/>
    <property type="match status" value="1"/>
</dbReference>
<keyword evidence="1" id="KW-0596">Phosphopantetheine</keyword>
<feature type="domain" description="Carrier" evidence="3">
    <location>
        <begin position="3"/>
        <end position="78"/>
    </location>
</feature>
<comment type="caution">
    <text evidence="4">The sequence shown here is derived from an EMBL/GenBank/DDBJ whole genome shotgun (WGS) entry which is preliminary data.</text>
</comment>
<name>A0ABV1T6X3_9ACTN</name>
<dbReference type="InterPro" id="IPR009081">
    <property type="entry name" value="PP-bd_ACP"/>
</dbReference>
<dbReference type="InterPro" id="IPR006162">
    <property type="entry name" value="Ppantetheine_attach_site"/>
</dbReference>
<dbReference type="InterPro" id="IPR020806">
    <property type="entry name" value="PKS_PP-bd"/>
</dbReference>
<gene>
    <name evidence="4" type="ORF">ABT188_32950</name>
</gene>
<reference evidence="4 5" key="1">
    <citation type="submission" date="2024-06" db="EMBL/GenBank/DDBJ databases">
        <title>The Natural Products Discovery Center: Release of the First 8490 Sequenced Strains for Exploring Actinobacteria Biosynthetic Diversity.</title>
        <authorList>
            <person name="Kalkreuter E."/>
            <person name="Kautsar S.A."/>
            <person name="Yang D."/>
            <person name="Bader C.D."/>
            <person name="Teijaro C.N."/>
            <person name="Fluegel L."/>
            <person name="Davis C.M."/>
            <person name="Simpson J.R."/>
            <person name="Lauterbach L."/>
            <person name="Steele A.D."/>
            <person name="Gui C."/>
            <person name="Meng S."/>
            <person name="Li G."/>
            <person name="Viehrig K."/>
            <person name="Ye F."/>
            <person name="Su P."/>
            <person name="Kiefer A.F."/>
            <person name="Nichols A."/>
            <person name="Cepeda A.J."/>
            <person name="Yan W."/>
            <person name="Fan B."/>
            <person name="Jiang Y."/>
            <person name="Adhikari A."/>
            <person name="Zheng C.-J."/>
            <person name="Schuster L."/>
            <person name="Cowan T.M."/>
            <person name="Smanski M.J."/>
            <person name="Chevrette M.G."/>
            <person name="De Carvalho L.P.S."/>
            <person name="Shen B."/>
        </authorList>
    </citation>
    <scope>NUCLEOTIDE SEQUENCE [LARGE SCALE GENOMIC DNA]</scope>
    <source>
        <strain evidence="4 5">NPDC001615</strain>
    </source>
</reference>
<dbReference type="Gene3D" id="1.10.1200.10">
    <property type="entry name" value="ACP-like"/>
    <property type="match status" value="1"/>
</dbReference>
<dbReference type="PANTHER" id="PTHR44845">
    <property type="entry name" value="CARRIER DOMAIN-CONTAINING PROTEIN"/>
    <property type="match status" value="1"/>
</dbReference>
<dbReference type="InterPro" id="IPR036736">
    <property type="entry name" value="ACP-like_sf"/>
</dbReference>
<evidence type="ECO:0000313" key="4">
    <source>
        <dbReference type="EMBL" id="MER6169302.1"/>
    </source>
</evidence>
<protein>
    <submittedName>
        <fullName evidence="4">Acyl carrier protein</fullName>
    </submittedName>
</protein>
<keyword evidence="5" id="KW-1185">Reference proteome</keyword>
<dbReference type="SMART" id="SM00823">
    <property type="entry name" value="PKS_PP"/>
    <property type="match status" value="1"/>
</dbReference>
<evidence type="ECO:0000313" key="5">
    <source>
        <dbReference type="Proteomes" id="UP001496720"/>
    </source>
</evidence>
<dbReference type="Proteomes" id="UP001496720">
    <property type="component" value="Unassembled WGS sequence"/>
</dbReference>
<organism evidence="4 5">
    <name type="scientific">Streptomyces violaceorubidus</name>
    <dbReference type="NCBI Taxonomy" id="284042"/>
    <lineage>
        <taxon>Bacteria</taxon>
        <taxon>Bacillati</taxon>
        <taxon>Actinomycetota</taxon>
        <taxon>Actinomycetes</taxon>
        <taxon>Kitasatosporales</taxon>
        <taxon>Streptomycetaceae</taxon>
        <taxon>Streptomyces</taxon>
    </lineage>
</organism>
<evidence type="ECO:0000256" key="2">
    <source>
        <dbReference type="ARBA" id="ARBA00022553"/>
    </source>
</evidence>
<proteinExistence type="predicted"/>
<evidence type="ECO:0000259" key="3">
    <source>
        <dbReference type="PROSITE" id="PS50075"/>
    </source>
</evidence>
<keyword evidence="2" id="KW-0597">Phosphoprotein</keyword>
<dbReference type="SUPFAM" id="SSF47336">
    <property type="entry name" value="ACP-like"/>
    <property type="match status" value="1"/>
</dbReference>
<evidence type="ECO:0000256" key="1">
    <source>
        <dbReference type="ARBA" id="ARBA00022450"/>
    </source>
</evidence>
<dbReference type="EMBL" id="JBEOZY010000063">
    <property type="protein sequence ID" value="MER6169302.1"/>
    <property type="molecule type" value="Genomic_DNA"/>
</dbReference>
<dbReference type="PROSITE" id="PS50075">
    <property type="entry name" value="CARRIER"/>
    <property type="match status" value="1"/>
</dbReference>
<accession>A0ABV1T6X3</accession>
<sequence length="82" mass="8728">MVETFMSAQPAIRSYWCEVLGVDEALPEDSFFELGGHSLLAVELIQRIETDLGIAIPADVLFEEGTLAALLDAAASADSASQ</sequence>
<dbReference type="RefSeq" id="WP_352150481.1">
    <property type="nucleotide sequence ID" value="NZ_JBEOZY010000063.1"/>
</dbReference>
<dbReference type="PANTHER" id="PTHR44845:SF6">
    <property type="entry name" value="BETA-ALANINE-ACTIVATING ENZYME"/>
    <property type="match status" value="1"/>
</dbReference>
<dbReference type="PROSITE" id="PS00012">
    <property type="entry name" value="PHOSPHOPANTETHEINE"/>
    <property type="match status" value="1"/>
</dbReference>